<evidence type="ECO:0000313" key="3">
    <source>
        <dbReference type="Proteomes" id="UP001497482"/>
    </source>
</evidence>
<evidence type="ECO:0000256" key="1">
    <source>
        <dbReference type="SAM" id="MobiDB-lite"/>
    </source>
</evidence>
<proteinExistence type="predicted"/>
<accession>A0AAV2KTA8</accession>
<feature type="compositionally biased region" description="Polar residues" evidence="1">
    <location>
        <begin position="1"/>
        <end position="13"/>
    </location>
</feature>
<dbReference type="AlphaFoldDB" id="A0AAV2KTA8"/>
<keyword evidence="3" id="KW-1185">Reference proteome</keyword>
<feature type="region of interest" description="Disordered" evidence="1">
    <location>
        <begin position="1"/>
        <end position="20"/>
    </location>
</feature>
<dbReference type="Proteomes" id="UP001497482">
    <property type="component" value="Chromosome 2"/>
</dbReference>
<protein>
    <submittedName>
        <fullName evidence="2">Uncharacterized protein</fullName>
    </submittedName>
</protein>
<organism evidence="2 3">
    <name type="scientific">Knipowitschia caucasica</name>
    <name type="common">Caucasian dwarf goby</name>
    <name type="synonym">Pomatoschistus caucasicus</name>
    <dbReference type="NCBI Taxonomy" id="637954"/>
    <lineage>
        <taxon>Eukaryota</taxon>
        <taxon>Metazoa</taxon>
        <taxon>Chordata</taxon>
        <taxon>Craniata</taxon>
        <taxon>Vertebrata</taxon>
        <taxon>Euteleostomi</taxon>
        <taxon>Actinopterygii</taxon>
        <taxon>Neopterygii</taxon>
        <taxon>Teleostei</taxon>
        <taxon>Neoteleostei</taxon>
        <taxon>Acanthomorphata</taxon>
        <taxon>Gobiaria</taxon>
        <taxon>Gobiiformes</taxon>
        <taxon>Gobioidei</taxon>
        <taxon>Gobiidae</taxon>
        <taxon>Gobiinae</taxon>
        <taxon>Knipowitschia</taxon>
    </lineage>
</organism>
<reference evidence="2 3" key="1">
    <citation type="submission" date="2024-04" db="EMBL/GenBank/DDBJ databases">
        <authorList>
            <person name="Waldvogel A.-M."/>
            <person name="Schoenle A."/>
        </authorList>
    </citation>
    <scope>NUCLEOTIDE SEQUENCE [LARGE SCALE GENOMIC DNA]</scope>
</reference>
<sequence length="67" mass="7577">MFGCSESWSGTRPDQTRPGPRVEEYSLCGFEEHLEPGLRTCAYHQSCPRESGTRVVKLSRVLVPCDF</sequence>
<evidence type="ECO:0000313" key="2">
    <source>
        <dbReference type="EMBL" id="CAL1591963.1"/>
    </source>
</evidence>
<dbReference type="EMBL" id="OZ035824">
    <property type="protein sequence ID" value="CAL1591963.1"/>
    <property type="molecule type" value="Genomic_DNA"/>
</dbReference>
<name>A0AAV2KTA8_KNICA</name>
<gene>
    <name evidence="2" type="ORF">KC01_LOCUS21288</name>
</gene>